<dbReference type="EMBL" id="CAUYUJ010006942">
    <property type="protein sequence ID" value="CAK0819100.1"/>
    <property type="molecule type" value="Genomic_DNA"/>
</dbReference>
<protein>
    <recommendedName>
        <fullName evidence="3">Ig-like domain-containing protein</fullName>
    </recommendedName>
</protein>
<keyword evidence="2" id="KW-1185">Reference proteome</keyword>
<dbReference type="Proteomes" id="UP001189429">
    <property type="component" value="Unassembled WGS sequence"/>
</dbReference>
<sequence>MRVSGTLASGTMVPRSARGRIHPTHRARLMNSLRIYWLRFSTKPSAKLEPQGTDCAVTSQRNRHSSTSKCMLHWTTSLTASEPAPMLHMVPPHSESFFVPAAFRAEVDTTGAWVYAQDVEGKPGWICRPGATGSISFQLETVLGDVYLEYLQSYDNIGSVTCRIDDSADVFLDALIQEKVSAQAFVPIATNLSAGKHTLSCRSSGQKFNLLSLRAWVGGFSLR</sequence>
<evidence type="ECO:0008006" key="3">
    <source>
        <dbReference type="Google" id="ProtNLM"/>
    </source>
</evidence>
<proteinExistence type="predicted"/>
<reference evidence="1" key="1">
    <citation type="submission" date="2023-10" db="EMBL/GenBank/DDBJ databases">
        <authorList>
            <person name="Chen Y."/>
            <person name="Shah S."/>
            <person name="Dougan E. K."/>
            <person name="Thang M."/>
            <person name="Chan C."/>
        </authorList>
    </citation>
    <scope>NUCLEOTIDE SEQUENCE [LARGE SCALE GENOMIC DNA]</scope>
</reference>
<evidence type="ECO:0000313" key="2">
    <source>
        <dbReference type="Proteomes" id="UP001189429"/>
    </source>
</evidence>
<evidence type="ECO:0000313" key="1">
    <source>
        <dbReference type="EMBL" id="CAK0819100.1"/>
    </source>
</evidence>
<gene>
    <name evidence="1" type="ORF">PCOR1329_LOCUS21177</name>
</gene>
<accession>A0ABN9RJT2</accession>
<name>A0ABN9RJT2_9DINO</name>
<comment type="caution">
    <text evidence="1">The sequence shown here is derived from an EMBL/GenBank/DDBJ whole genome shotgun (WGS) entry which is preliminary data.</text>
</comment>
<organism evidence="1 2">
    <name type="scientific">Prorocentrum cordatum</name>
    <dbReference type="NCBI Taxonomy" id="2364126"/>
    <lineage>
        <taxon>Eukaryota</taxon>
        <taxon>Sar</taxon>
        <taxon>Alveolata</taxon>
        <taxon>Dinophyceae</taxon>
        <taxon>Prorocentrales</taxon>
        <taxon>Prorocentraceae</taxon>
        <taxon>Prorocentrum</taxon>
    </lineage>
</organism>